<dbReference type="OrthoDB" id="9786548at2"/>
<keyword evidence="5" id="KW-1185">Reference proteome</keyword>
<feature type="modified residue" description="Phosphohistidine" evidence="2">
    <location>
        <position position="58"/>
    </location>
</feature>
<evidence type="ECO:0000313" key="4">
    <source>
        <dbReference type="EMBL" id="RAU22975.1"/>
    </source>
</evidence>
<dbReference type="EMBL" id="PGTO01000003">
    <property type="protein sequence ID" value="RAU22975.1"/>
    <property type="molecule type" value="Genomic_DNA"/>
</dbReference>
<dbReference type="Proteomes" id="UP000251075">
    <property type="component" value="Unassembled WGS sequence"/>
</dbReference>
<evidence type="ECO:0000313" key="5">
    <source>
        <dbReference type="Proteomes" id="UP000251075"/>
    </source>
</evidence>
<keyword evidence="2" id="KW-0597">Phosphoprotein</keyword>
<evidence type="ECO:0000256" key="1">
    <source>
        <dbReference type="ARBA" id="ARBA00023012"/>
    </source>
</evidence>
<keyword evidence="1" id="KW-0902">Two-component regulatory system</keyword>
<feature type="domain" description="HPt" evidence="3">
    <location>
        <begin position="19"/>
        <end position="111"/>
    </location>
</feature>
<dbReference type="SUPFAM" id="SSF47226">
    <property type="entry name" value="Histidine-containing phosphotransfer domain, HPT domain"/>
    <property type="match status" value="1"/>
</dbReference>
<comment type="caution">
    <text evidence="4">The sequence shown here is derived from an EMBL/GenBank/DDBJ whole genome shotgun (WGS) entry which is preliminary data.</text>
</comment>
<dbReference type="RefSeq" id="WP_112142957.1">
    <property type="nucleotide sequence ID" value="NZ_PGTO01000003.1"/>
</dbReference>
<name>A0A364P1I0_9PROT</name>
<dbReference type="Pfam" id="PF01627">
    <property type="entry name" value="Hpt"/>
    <property type="match status" value="1"/>
</dbReference>
<proteinExistence type="predicted"/>
<reference evidence="4 5" key="1">
    <citation type="submission" date="2017-11" db="EMBL/GenBank/DDBJ databases">
        <title>Draft genome sequence of magnetotactic bacterium Magnetospirillum kuznetsovii LBB-42.</title>
        <authorList>
            <person name="Grouzdev D.S."/>
            <person name="Rysina M.S."/>
            <person name="Baslerov R.V."/>
            <person name="Koziaeva V."/>
        </authorList>
    </citation>
    <scope>NUCLEOTIDE SEQUENCE [LARGE SCALE GENOMIC DNA]</scope>
    <source>
        <strain evidence="4 5">LBB-42</strain>
    </source>
</reference>
<dbReference type="InterPro" id="IPR008207">
    <property type="entry name" value="Sig_transdc_His_kin_Hpt_dom"/>
</dbReference>
<dbReference type="PROSITE" id="PS50894">
    <property type="entry name" value="HPT"/>
    <property type="match status" value="1"/>
</dbReference>
<protein>
    <submittedName>
        <fullName evidence="4">Peptide ABC transporter substrate-binding protein</fullName>
    </submittedName>
</protein>
<gene>
    <name evidence="4" type="ORF">CU669_06255</name>
</gene>
<sequence length="126" mass="13364">MADNADPFPDLDAAALERAEAALANLATRYLEWAEADLVKLEAALAAGRFDQMFGIAHDMKGQGATFAYPLVSELGNRLCRLVETAPTPDAAQLARMAALVAAMGEIIRGRFSGDGGDMGRRLLAL</sequence>
<evidence type="ECO:0000259" key="3">
    <source>
        <dbReference type="PROSITE" id="PS50894"/>
    </source>
</evidence>
<dbReference type="GO" id="GO:0000160">
    <property type="term" value="P:phosphorelay signal transduction system"/>
    <property type="evidence" value="ECO:0007669"/>
    <property type="project" value="UniProtKB-KW"/>
</dbReference>
<organism evidence="4 5">
    <name type="scientific">Paramagnetospirillum kuznetsovii</name>
    <dbReference type="NCBI Taxonomy" id="2053833"/>
    <lineage>
        <taxon>Bacteria</taxon>
        <taxon>Pseudomonadati</taxon>
        <taxon>Pseudomonadota</taxon>
        <taxon>Alphaproteobacteria</taxon>
        <taxon>Rhodospirillales</taxon>
        <taxon>Magnetospirillaceae</taxon>
        <taxon>Paramagnetospirillum</taxon>
    </lineage>
</organism>
<dbReference type="Gene3D" id="1.20.120.160">
    <property type="entry name" value="HPT domain"/>
    <property type="match status" value="1"/>
</dbReference>
<accession>A0A364P1I0</accession>
<evidence type="ECO:0000256" key="2">
    <source>
        <dbReference type="PROSITE-ProRule" id="PRU00110"/>
    </source>
</evidence>
<dbReference type="AlphaFoldDB" id="A0A364P1I0"/>
<dbReference type="InterPro" id="IPR036641">
    <property type="entry name" value="HPT_dom_sf"/>
</dbReference>
<dbReference type="GO" id="GO:0004672">
    <property type="term" value="F:protein kinase activity"/>
    <property type="evidence" value="ECO:0007669"/>
    <property type="project" value="UniProtKB-ARBA"/>
</dbReference>